<sequence length="328" mass="36283">GSPRPTSATPLSRLPQQSSTSSTETSRKEDPDSAALVDCWPPPLSHLPSSSPSKDAAQLASFITTSSNKRVSKVEARCRAQQSRAHRLHPLLYAAPNQDDSETRFSAILYPNRFHLPMEVMMILRNSLNCSPQRAFSAASLTVRDGRTPLLTSVPFSIASKLCKRVMAALGEKTALAPFLAIYCLHVNLLLPYTLLTSQTSSVRPLRVDIVDCNIYALEQFFLCFLRWLQRLVSEVQPLRPLICNALLGRYVAFSAGATAEGSYPAPETQCLSPGKMMTEQSLLARYFDQIHSAYGGLRKSLMAVITASLLQETFYRTVYAIEHIRVS</sequence>
<evidence type="ECO:0000313" key="3">
    <source>
        <dbReference type="Proteomes" id="UP000281553"/>
    </source>
</evidence>
<organism evidence="2 3">
    <name type="scientific">Dibothriocephalus latus</name>
    <name type="common">Fish tapeworm</name>
    <name type="synonym">Diphyllobothrium latum</name>
    <dbReference type="NCBI Taxonomy" id="60516"/>
    <lineage>
        <taxon>Eukaryota</taxon>
        <taxon>Metazoa</taxon>
        <taxon>Spiralia</taxon>
        <taxon>Lophotrochozoa</taxon>
        <taxon>Platyhelminthes</taxon>
        <taxon>Cestoda</taxon>
        <taxon>Eucestoda</taxon>
        <taxon>Diphyllobothriidea</taxon>
        <taxon>Diphyllobothriidae</taxon>
        <taxon>Dibothriocephalus</taxon>
    </lineage>
</organism>
<protein>
    <submittedName>
        <fullName evidence="2">Uncharacterized protein</fullName>
    </submittedName>
</protein>
<dbReference type="EMBL" id="UYRU01053015">
    <property type="protein sequence ID" value="VDN12098.1"/>
    <property type="molecule type" value="Genomic_DNA"/>
</dbReference>
<reference evidence="2 3" key="1">
    <citation type="submission" date="2018-11" db="EMBL/GenBank/DDBJ databases">
        <authorList>
            <consortium name="Pathogen Informatics"/>
        </authorList>
    </citation>
    <scope>NUCLEOTIDE SEQUENCE [LARGE SCALE GENOMIC DNA]</scope>
</reference>
<gene>
    <name evidence="2" type="ORF">DILT_LOCUS7929</name>
</gene>
<accession>A0A3P7LQ27</accession>
<evidence type="ECO:0000313" key="2">
    <source>
        <dbReference type="EMBL" id="VDN12098.1"/>
    </source>
</evidence>
<feature type="region of interest" description="Disordered" evidence="1">
    <location>
        <begin position="1"/>
        <end position="53"/>
    </location>
</feature>
<feature type="non-terminal residue" evidence="2">
    <location>
        <position position="1"/>
    </location>
</feature>
<proteinExistence type="predicted"/>
<feature type="compositionally biased region" description="Polar residues" evidence="1">
    <location>
        <begin position="1"/>
        <end position="17"/>
    </location>
</feature>
<dbReference type="OrthoDB" id="6278451at2759"/>
<dbReference type="Proteomes" id="UP000281553">
    <property type="component" value="Unassembled WGS sequence"/>
</dbReference>
<dbReference type="AlphaFoldDB" id="A0A3P7LQ27"/>
<keyword evidence="3" id="KW-1185">Reference proteome</keyword>
<evidence type="ECO:0000256" key="1">
    <source>
        <dbReference type="SAM" id="MobiDB-lite"/>
    </source>
</evidence>
<name>A0A3P7LQ27_DIBLA</name>